<dbReference type="EMBL" id="BK015537">
    <property type="protein sequence ID" value="DAE11814.1"/>
    <property type="molecule type" value="Genomic_DNA"/>
</dbReference>
<reference evidence="1" key="1">
    <citation type="journal article" date="2021" name="Proc. Natl. Acad. Sci. U.S.A.">
        <title>A Catalog of Tens of Thousands of Viruses from Human Metagenomes Reveals Hidden Associations with Chronic Diseases.</title>
        <authorList>
            <person name="Tisza M.J."/>
            <person name="Buck C.B."/>
        </authorList>
    </citation>
    <scope>NUCLEOTIDE SEQUENCE</scope>
    <source>
        <strain evidence="1">CtXwe21</strain>
    </source>
</reference>
<protein>
    <submittedName>
        <fullName evidence="1">Uncharacterized protein</fullName>
    </submittedName>
</protein>
<accession>A0A8S5PXP6</accession>
<name>A0A8S5PXP6_9CAUD</name>
<proteinExistence type="predicted"/>
<organism evidence="1">
    <name type="scientific">Myoviridae sp. ctXwe21</name>
    <dbReference type="NCBI Taxonomy" id="2825123"/>
    <lineage>
        <taxon>Viruses</taxon>
        <taxon>Duplodnaviria</taxon>
        <taxon>Heunggongvirae</taxon>
        <taxon>Uroviricota</taxon>
        <taxon>Caudoviricetes</taxon>
    </lineage>
</organism>
<evidence type="ECO:0000313" key="1">
    <source>
        <dbReference type="EMBL" id="DAE11814.1"/>
    </source>
</evidence>
<sequence>MNDKTINQPTTAEQKTLDDVLENSIDYITIRGKKFGIKWLHRGTIRKLTHVLHSCKSEDEVTAKCASLIILNNWWKIRLFHWIYWRMLWKKYTDTELTDVVVIGKKKVELQKLEYLNATMFLTGMRDTIMTMTRKEAERILQELRQEQHSQTEKNTRN</sequence>